<dbReference type="Pfam" id="PF08448">
    <property type="entry name" value="PAS_4"/>
    <property type="match status" value="1"/>
</dbReference>
<dbReference type="PANTHER" id="PTHR32071">
    <property type="entry name" value="TRANSCRIPTIONAL REGULATORY PROTEIN"/>
    <property type="match status" value="1"/>
</dbReference>
<evidence type="ECO:0000256" key="2">
    <source>
        <dbReference type="ARBA" id="ARBA00022840"/>
    </source>
</evidence>
<evidence type="ECO:0000256" key="3">
    <source>
        <dbReference type="ARBA" id="ARBA00023015"/>
    </source>
</evidence>
<dbReference type="FunFam" id="3.40.50.300:FF:000006">
    <property type="entry name" value="DNA-binding transcriptional regulator NtrC"/>
    <property type="match status" value="1"/>
</dbReference>
<dbReference type="Gene3D" id="1.10.8.60">
    <property type="match status" value="1"/>
</dbReference>
<dbReference type="Gene3D" id="3.30.450.20">
    <property type="entry name" value="PAS domain"/>
    <property type="match status" value="1"/>
</dbReference>
<dbReference type="Pfam" id="PF02954">
    <property type="entry name" value="HTH_8"/>
    <property type="match status" value="1"/>
</dbReference>
<dbReference type="PROSITE" id="PS50112">
    <property type="entry name" value="PAS"/>
    <property type="match status" value="1"/>
</dbReference>
<dbReference type="SMART" id="SM00091">
    <property type="entry name" value="PAS"/>
    <property type="match status" value="1"/>
</dbReference>
<organism evidence="8 9">
    <name type="scientific">Sulfoacidibacillus ferrooxidans</name>
    <dbReference type="NCBI Taxonomy" id="2005001"/>
    <lineage>
        <taxon>Bacteria</taxon>
        <taxon>Bacillati</taxon>
        <taxon>Bacillota</taxon>
        <taxon>Bacilli</taxon>
        <taxon>Bacillales</taxon>
        <taxon>Alicyclobacillaceae</taxon>
        <taxon>Sulfoacidibacillus</taxon>
    </lineage>
</organism>
<feature type="domain" description="Sigma-54 factor interaction" evidence="6">
    <location>
        <begin position="173"/>
        <end position="403"/>
    </location>
</feature>
<keyword evidence="9" id="KW-1185">Reference proteome</keyword>
<dbReference type="PROSITE" id="PS00688">
    <property type="entry name" value="SIGMA54_INTERACT_3"/>
    <property type="match status" value="1"/>
</dbReference>
<evidence type="ECO:0000256" key="4">
    <source>
        <dbReference type="ARBA" id="ARBA00023125"/>
    </source>
</evidence>
<dbReference type="Gene3D" id="3.40.50.300">
    <property type="entry name" value="P-loop containing nucleotide triphosphate hydrolases"/>
    <property type="match status" value="1"/>
</dbReference>
<sequence length="536" mass="59941">MNEKDFFDSVDFHNILPKVSRGASDFDHATEVSQATVATLLDTLQEAVTIVDAVGVVRHWSAAAKRLYGIDAEDIVGKPIVDFPWKSLILDRVLKEGISVHQLYHEPRPHVHVLINALPIRVHGEIVGAIATEQDVTSMVRLGDELMNTTRQLATLEGTVQRKGIDFDAFEGILGNGSVMTKAIDLARRVATSNATVFLYGESGVGKELFAHAIHRASKQSKGPFIAVNCGAIPQALFESELFGYQSGTFTGADRKGKMGKMELAQKGTLFLDEIGELPLELQVKLLRVLEDRVLYRIGSERGIDLDVRIISATNRDLQMEVKSGRFRADLYYRLNVVSLDLPPLRDHMEDIPLLVQRFAHQFAIQYNKVIPTFDPDVILALMRFSWPGNVRQLKNIVERVVILAEEDHIHVHHLPAEVQQFVLTKEDATVPYVMQDRHEVRETLEDHANFLDNQNHVKFPSTNAHFTTEAAAITTKLQKNKRGVTKAIVQAALLRTYGNKAAAARELGVSRATLYHYMRVYGISDDSRVADTKKS</sequence>
<comment type="caution">
    <text evidence="8">The sequence shown here is derived from an EMBL/GenBank/DDBJ whole genome shotgun (WGS) entry which is preliminary data.</text>
</comment>
<dbReference type="InterPro" id="IPR002078">
    <property type="entry name" value="Sigma_54_int"/>
</dbReference>
<dbReference type="GO" id="GO:0005524">
    <property type="term" value="F:ATP binding"/>
    <property type="evidence" value="ECO:0007669"/>
    <property type="project" value="UniProtKB-KW"/>
</dbReference>
<protein>
    <submittedName>
        <fullName evidence="8">Anaerobic nitric oxide reductase transcription regulator NorR</fullName>
    </submittedName>
</protein>
<dbReference type="Proteomes" id="UP001139263">
    <property type="component" value="Unassembled WGS sequence"/>
</dbReference>
<dbReference type="RefSeq" id="WP_241712746.1">
    <property type="nucleotide sequence ID" value="NZ_JALBUF010000003.1"/>
</dbReference>
<evidence type="ECO:0000256" key="5">
    <source>
        <dbReference type="ARBA" id="ARBA00023163"/>
    </source>
</evidence>
<dbReference type="SMART" id="SM00382">
    <property type="entry name" value="AAA"/>
    <property type="match status" value="1"/>
</dbReference>
<dbReference type="PANTHER" id="PTHR32071:SF57">
    <property type="entry name" value="C4-DICARBOXYLATE TRANSPORT TRANSCRIPTIONAL REGULATORY PROTEIN DCTD"/>
    <property type="match status" value="1"/>
</dbReference>
<dbReference type="PROSITE" id="PS00676">
    <property type="entry name" value="SIGMA54_INTERACT_2"/>
    <property type="match status" value="1"/>
</dbReference>
<dbReference type="InterPro" id="IPR013656">
    <property type="entry name" value="PAS_4"/>
</dbReference>
<dbReference type="EMBL" id="JALBUF010000003">
    <property type="protein sequence ID" value="MCI0183015.1"/>
    <property type="molecule type" value="Genomic_DNA"/>
</dbReference>
<dbReference type="InterPro" id="IPR058031">
    <property type="entry name" value="AAA_lid_NorR"/>
</dbReference>
<dbReference type="InterPro" id="IPR003593">
    <property type="entry name" value="AAA+_ATPase"/>
</dbReference>
<dbReference type="CDD" id="cd00009">
    <property type="entry name" value="AAA"/>
    <property type="match status" value="1"/>
</dbReference>
<dbReference type="InterPro" id="IPR025943">
    <property type="entry name" value="Sigma_54_int_dom_ATP-bd_2"/>
</dbReference>
<dbReference type="NCBIfam" id="TIGR00229">
    <property type="entry name" value="sensory_box"/>
    <property type="match status" value="1"/>
</dbReference>
<dbReference type="PROSITE" id="PS00675">
    <property type="entry name" value="SIGMA54_INTERACT_1"/>
    <property type="match status" value="1"/>
</dbReference>
<evidence type="ECO:0000259" key="6">
    <source>
        <dbReference type="PROSITE" id="PS50045"/>
    </source>
</evidence>
<dbReference type="InterPro" id="IPR009057">
    <property type="entry name" value="Homeodomain-like_sf"/>
</dbReference>
<dbReference type="InterPro" id="IPR035965">
    <property type="entry name" value="PAS-like_dom_sf"/>
</dbReference>
<dbReference type="GO" id="GO:0043565">
    <property type="term" value="F:sequence-specific DNA binding"/>
    <property type="evidence" value="ECO:0007669"/>
    <property type="project" value="InterPro"/>
</dbReference>
<dbReference type="InterPro" id="IPR002197">
    <property type="entry name" value="HTH_Fis"/>
</dbReference>
<evidence type="ECO:0000313" key="9">
    <source>
        <dbReference type="Proteomes" id="UP001139263"/>
    </source>
</evidence>
<dbReference type="SUPFAM" id="SSF52540">
    <property type="entry name" value="P-loop containing nucleoside triphosphate hydrolases"/>
    <property type="match status" value="1"/>
</dbReference>
<evidence type="ECO:0000256" key="1">
    <source>
        <dbReference type="ARBA" id="ARBA00022741"/>
    </source>
</evidence>
<feature type="domain" description="PAS" evidence="7">
    <location>
        <begin position="33"/>
        <end position="81"/>
    </location>
</feature>
<dbReference type="InterPro" id="IPR027417">
    <property type="entry name" value="P-loop_NTPase"/>
</dbReference>
<dbReference type="InterPro" id="IPR025944">
    <property type="entry name" value="Sigma_54_int_dom_CS"/>
</dbReference>
<evidence type="ECO:0000259" key="7">
    <source>
        <dbReference type="PROSITE" id="PS50112"/>
    </source>
</evidence>
<name>A0A9X1V866_9BACL</name>
<dbReference type="InterPro" id="IPR025662">
    <property type="entry name" value="Sigma_54_int_dom_ATP-bd_1"/>
</dbReference>
<dbReference type="Pfam" id="PF25601">
    <property type="entry name" value="AAA_lid_14"/>
    <property type="match status" value="1"/>
</dbReference>
<dbReference type="Pfam" id="PF00158">
    <property type="entry name" value="Sigma54_activat"/>
    <property type="match status" value="1"/>
</dbReference>
<keyword evidence="1" id="KW-0547">Nucleotide-binding</keyword>
<dbReference type="GO" id="GO:0006355">
    <property type="term" value="P:regulation of DNA-templated transcription"/>
    <property type="evidence" value="ECO:0007669"/>
    <property type="project" value="InterPro"/>
</dbReference>
<dbReference type="PRINTS" id="PR01590">
    <property type="entry name" value="HTHFIS"/>
</dbReference>
<reference evidence="8" key="1">
    <citation type="submission" date="2022-03" db="EMBL/GenBank/DDBJ databases">
        <title>Draft Genome Sequence of Firmicute Strain S0AB, a Heterotrophic Iron/Sulfur-Oxidizing Extreme Acidophile.</title>
        <authorList>
            <person name="Vergara E."/>
            <person name="Pakostova E."/>
            <person name="Johnson D.B."/>
            <person name="Holmes D.S."/>
        </authorList>
    </citation>
    <scope>NUCLEOTIDE SEQUENCE</scope>
    <source>
        <strain evidence="8">S0AB</strain>
    </source>
</reference>
<keyword evidence="4" id="KW-0238">DNA-binding</keyword>
<evidence type="ECO:0000313" key="8">
    <source>
        <dbReference type="EMBL" id="MCI0183015.1"/>
    </source>
</evidence>
<accession>A0A9X1V866</accession>
<dbReference type="CDD" id="cd00130">
    <property type="entry name" value="PAS"/>
    <property type="match status" value="1"/>
</dbReference>
<gene>
    <name evidence="8" type="primary">norR_2</name>
    <name evidence="8" type="ORF">MM817_01285</name>
</gene>
<dbReference type="Gene3D" id="1.10.10.60">
    <property type="entry name" value="Homeodomain-like"/>
    <property type="match status" value="1"/>
</dbReference>
<keyword evidence="2" id="KW-0067">ATP-binding</keyword>
<dbReference type="SUPFAM" id="SSF46689">
    <property type="entry name" value="Homeodomain-like"/>
    <property type="match status" value="1"/>
</dbReference>
<keyword evidence="3" id="KW-0805">Transcription regulation</keyword>
<dbReference type="SUPFAM" id="SSF55785">
    <property type="entry name" value="PYP-like sensor domain (PAS domain)"/>
    <property type="match status" value="1"/>
</dbReference>
<dbReference type="AlphaFoldDB" id="A0A9X1V866"/>
<proteinExistence type="predicted"/>
<dbReference type="PROSITE" id="PS50045">
    <property type="entry name" value="SIGMA54_INTERACT_4"/>
    <property type="match status" value="1"/>
</dbReference>
<keyword evidence="5" id="KW-0804">Transcription</keyword>
<dbReference type="InterPro" id="IPR000014">
    <property type="entry name" value="PAS"/>
</dbReference>